<protein>
    <submittedName>
        <fullName evidence="1">Uncharacterized protein</fullName>
    </submittedName>
</protein>
<dbReference type="Proteomes" id="UP000189632">
    <property type="component" value="Chromosome"/>
</dbReference>
<sequence>MLEIRFFGVKQVVGETFFGAWLPVTKSLSTSIKASV</sequence>
<name>A0A1U9MFR9_9HYPH</name>
<reference evidence="1 2" key="1">
    <citation type="submission" date="2016-11" db="EMBL/GenBank/DDBJ databases">
        <title>Comparative genomics of Bartonella apis.</title>
        <authorList>
            <person name="Engel P."/>
        </authorList>
    </citation>
    <scope>NUCLEOTIDE SEQUENCE [LARGE SCALE GENOMIC DNA]</scope>
    <source>
        <strain evidence="1 2">BBC0122</strain>
    </source>
</reference>
<accession>A0A1U9MFR9</accession>
<gene>
    <name evidence="1" type="ORF">BBC0122_006680</name>
</gene>
<evidence type="ECO:0000313" key="1">
    <source>
        <dbReference type="EMBL" id="AQT46797.1"/>
    </source>
</evidence>
<dbReference type="AlphaFoldDB" id="A0A1U9MFR9"/>
<dbReference type="EMBL" id="CP015625">
    <property type="protein sequence ID" value="AQT46797.1"/>
    <property type="molecule type" value="Genomic_DNA"/>
</dbReference>
<organism evidence="1 2">
    <name type="scientific">Bartonella choladocola</name>
    <dbReference type="NCBI Taxonomy" id="2750995"/>
    <lineage>
        <taxon>Bacteria</taxon>
        <taxon>Pseudomonadati</taxon>
        <taxon>Pseudomonadota</taxon>
        <taxon>Alphaproteobacteria</taxon>
        <taxon>Hyphomicrobiales</taxon>
        <taxon>Bartonellaceae</taxon>
        <taxon>Bartonella</taxon>
    </lineage>
</organism>
<keyword evidence="2" id="KW-1185">Reference proteome</keyword>
<evidence type="ECO:0000313" key="2">
    <source>
        <dbReference type="Proteomes" id="UP000189632"/>
    </source>
</evidence>
<proteinExistence type="predicted"/>
<dbReference type="KEGG" id="bapi:BBC0122_006680"/>